<sequence>MEKYENKSIVDIFIKIDDIITKLSNRYCFSVYIEISTADGSVTTIELLSNEKNEIDISNNIIMYKNIAISLNDIVKINIIADEPIRDKIMSELINIDIYNSKHLYTPSYQRRSGKRSRDKAIEDYIYENIENIECIRLNRHENNEKNNILIENSDLSLNIHKTEVLKDLKVSTKNSKVVNSIDTYDQDVVTGISLEKVNVLTDKAKEVEVAGPIETKPLNVVTNINIEDQEILINKYSTKAVKNITANECDVISDVDTTYAHDVIGNVNYNDQIINPKSIDIFCIEPINKHVDKEDINSKPLRLDPTGELYIGVVLDDGTFEPLQISKKTLKILDSEVENLLGNIQVENNISKVVKDINTSKETSIKTLDLEYANNLVECRSENIKNIKDIIDIKNEQVNNITNVGDIVNVVSKETLEEISNIVNTKNESIKQINHISIGSAIHSLSVENDFYNVIEDASLDKPSACLRKDIENAFEDDDSVSKENIKGNIEYVGNGIMIVDNKDSCILIYPTSKISSVNR</sequence>
<protein>
    <submittedName>
        <fullName evidence="1">Uncharacterized protein</fullName>
    </submittedName>
</protein>
<accession>A0A1G9M8D4</accession>
<gene>
    <name evidence="1" type="ORF">SAMN04515677_103117</name>
</gene>
<evidence type="ECO:0000313" key="2">
    <source>
        <dbReference type="Proteomes" id="UP000199068"/>
    </source>
</evidence>
<dbReference type="AlphaFoldDB" id="A0A1G9M8D4"/>
<keyword evidence="2" id="KW-1185">Reference proteome</keyword>
<dbReference type="Proteomes" id="UP000199068">
    <property type="component" value="Unassembled WGS sequence"/>
</dbReference>
<dbReference type="STRING" id="1121325.SAMN04515677_103117"/>
<evidence type="ECO:0000313" key="1">
    <source>
        <dbReference type="EMBL" id="SDL70394.1"/>
    </source>
</evidence>
<dbReference type="EMBL" id="FNGW01000003">
    <property type="protein sequence ID" value="SDL70394.1"/>
    <property type="molecule type" value="Genomic_DNA"/>
</dbReference>
<proteinExistence type="predicted"/>
<dbReference type="RefSeq" id="WP_092724829.1">
    <property type="nucleotide sequence ID" value="NZ_FNGW01000003.1"/>
</dbReference>
<reference evidence="1 2" key="1">
    <citation type="submission" date="2016-10" db="EMBL/GenBank/DDBJ databases">
        <authorList>
            <person name="de Groot N.N."/>
        </authorList>
    </citation>
    <scope>NUCLEOTIDE SEQUENCE [LARGE SCALE GENOMIC DNA]</scope>
    <source>
        <strain evidence="1 2">DSM 797</strain>
    </source>
</reference>
<name>A0A1G9M8D4_9FIRM</name>
<organism evidence="1 2">
    <name type="scientific">Romboutsia lituseburensis DSM 797</name>
    <dbReference type="NCBI Taxonomy" id="1121325"/>
    <lineage>
        <taxon>Bacteria</taxon>
        <taxon>Bacillati</taxon>
        <taxon>Bacillota</taxon>
        <taxon>Clostridia</taxon>
        <taxon>Peptostreptococcales</taxon>
        <taxon>Peptostreptococcaceae</taxon>
        <taxon>Romboutsia</taxon>
    </lineage>
</organism>